<dbReference type="SUPFAM" id="SSF69618">
    <property type="entry name" value="HemD-like"/>
    <property type="match status" value="1"/>
</dbReference>
<accession>A0A1W6N3S5</accession>
<dbReference type="GO" id="GO:0004852">
    <property type="term" value="F:uroporphyrinogen-III synthase activity"/>
    <property type="evidence" value="ECO:0007669"/>
    <property type="project" value="InterPro"/>
</dbReference>
<dbReference type="InterPro" id="IPR003754">
    <property type="entry name" value="4pyrrol_synth_uPrphyn_synth"/>
</dbReference>
<dbReference type="GO" id="GO:0006780">
    <property type="term" value="P:uroporphyrinogen III biosynthetic process"/>
    <property type="evidence" value="ECO:0007669"/>
    <property type="project" value="InterPro"/>
</dbReference>
<reference evidence="2 3" key="1">
    <citation type="submission" date="2014-06" db="EMBL/GenBank/DDBJ databases">
        <title>The genome of the endonuclear symbiont Nucleicultrix amoebiphila.</title>
        <authorList>
            <person name="Schulz F."/>
            <person name="Horn M."/>
        </authorList>
    </citation>
    <scope>NUCLEOTIDE SEQUENCE [LARGE SCALE GENOMIC DNA]</scope>
    <source>
        <strain evidence="2 3">FS5</strain>
    </source>
</reference>
<feature type="domain" description="Tetrapyrrole biosynthesis uroporphyrinogen III synthase" evidence="1">
    <location>
        <begin position="18"/>
        <end position="230"/>
    </location>
</feature>
<organism evidence="2 3">
    <name type="scientific">Candidatus Nucleicultrix amoebiphila FS5</name>
    <dbReference type="NCBI Taxonomy" id="1414854"/>
    <lineage>
        <taxon>Bacteria</taxon>
        <taxon>Pseudomonadati</taxon>
        <taxon>Pseudomonadota</taxon>
        <taxon>Alphaproteobacteria</taxon>
        <taxon>Holosporales</taxon>
        <taxon>Candidatus Nucleicultricaceae</taxon>
        <taxon>Candidatus Nucleicultrix</taxon>
    </lineage>
</organism>
<sequence length="242" mass="27042">MDDLRLLITRPLEQTEFLSKMLENQGFEVVPEPLLKIEHKSIPLKIFDNVQGIIVTSARALENPSLDLVPKNLPLFVVGEITAKNAKDKGFSTIFVGQNSAASLANIIIDYFINQSARLVYLSSNEIRYDFVNHLKPYSIQVERIIAYLAKTSDQLSDSVVKALENKELGGVVFFSPRTAEIFVKLTKANEKSLKNLVAWCASQSIADVLERNSWQSIVVAESPAQESMISALKNYKNLLRG</sequence>
<dbReference type="CDD" id="cd06578">
    <property type="entry name" value="HemD"/>
    <property type="match status" value="1"/>
</dbReference>
<proteinExistence type="predicted"/>
<dbReference type="PANTHER" id="PTHR12390">
    <property type="entry name" value="UROPORPHYRINOGEN III SYNTHASE"/>
    <property type="match status" value="1"/>
</dbReference>
<dbReference type="InterPro" id="IPR036108">
    <property type="entry name" value="4pyrrol_syn_uPrphyn_synt_sf"/>
</dbReference>
<protein>
    <recommendedName>
        <fullName evidence="1">Tetrapyrrole biosynthesis uroporphyrinogen III synthase domain-containing protein</fullName>
    </recommendedName>
</protein>
<dbReference type="InterPro" id="IPR039793">
    <property type="entry name" value="UROS/Hem4"/>
</dbReference>
<dbReference type="STRING" id="1414854.GQ61_03210"/>
<dbReference type="Gene3D" id="3.40.50.10090">
    <property type="match status" value="2"/>
</dbReference>
<dbReference type="KEGG" id="naf:GQ61_03210"/>
<evidence type="ECO:0000313" key="2">
    <source>
        <dbReference type="EMBL" id="ARN84494.1"/>
    </source>
</evidence>
<dbReference type="Proteomes" id="UP000237351">
    <property type="component" value="Chromosome"/>
</dbReference>
<dbReference type="GO" id="GO:0005829">
    <property type="term" value="C:cytosol"/>
    <property type="evidence" value="ECO:0007669"/>
    <property type="project" value="TreeGrafter"/>
</dbReference>
<gene>
    <name evidence="2" type="ORF">GQ61_03210</name>
</gene>
<keyword evidence="3" id="KW-1185">Reference proteome</keyword>
<evidence type="ECO:0000259" key="1">
    <source>
        <dbReference type="Pfam" id="PF02602"/>
    </source>
</evidence>
<evidence type="ECO:0000313" key="3">
    <source>
        <dbReference type="Proteomes" id="UP000237351"/>
    </source>
</evidence>
<dbReference type="AlphaFoldDB" id="A0A1W6N3S5"/>
<dbReference type="EMBL" id="CP008743">
    <property type="protein sequence ID" value="ARN84494.1"/>
    <property type="molecule type" value="Genomic_DNA"/>
</dbReference>
<dbReference type="PANTHER" id="PTHR12390:SF0">
    <property type="entry name" value="UROPORPHYRINOGEN-III SYNTHASE"/>
    <property type="match status" value="1"/>
</dbReference>
<name>A0A1W6N3S5_9PROT</name>
<dbReference type="Pfam" id="PF02602">
    <property type="entry name" value="HEM4"/>
    <property type="match status" value="1"/>
</dbReference>